<organism evidence="1 2">
    <name type="scientific">Chryseobacterium soldanellicola</name>
    <dbReference type="NCBI Taxonomy" id="311333"/>
    <lineage>
        <taxon>Bacteria</taxon>
        <taxon>Pseudomonadati</taxon>
        <taxon>Bacteroidota</taxon>
        <taxon>Flavobacteriia</taxon>
        <taxon>Flavobacteriales</taxon>
        <taxon>Weeksellaceae</taxon>
        <taxon>Chryseobacterium group</taxon>
        <taxon>Chryseobacterium</taxon>
    </lineage>
</organism>
<gene>
    <name evidence="1" type="ORF">SAMN05421664_1063</name>
</gene>
<dbReference type="EMBL" id="FNKL01000002">
    <property type="protein sequence ID" value="SDQ30524.1"/>
    <property type="molecule type" value="Genomic_DNA"/>
</dbReference>
<dbReference type="Proteomes" id="UP000199627">
    <property type="component" value="Unassembled WGS sequence"/>
</dbReference>
<protein>
    <submittedName>
        <fullName evidence="1">Uncharacterized protein</fullName>
    </submittedName>
</protein>
<accession>A0A1H0ZSW5</accession>
<reference evidence="2" key="1">
    <citation type="submission" date="2016-10" db="EMBL/GenBank/DDBJ databases">
        <authorList>
            <person name="Varghese N."/>
            <person name="Submissions S."/>
        </authorList>
    </citation>
    <scope>NUCLEOTIDE SEQUENCE [LARGE SCALE GENOMIC DNA]</scope>
    <source>
        <strain evidence="2">DSM 17072</strain>
    </source>
</reference>
<dbReference type="STRING" id="311333.SAMN05421664_1063"/>
<evidence type="ECO:0000313" key="2">
    <source>
        <dbReference type="Proteomes" id="UP000199627"/>
    </source>
</evidence>
<sequence>MAISKDIREGLNIILNEASIINIEFNEIENYIFCKFELLREKDNKTPNIANFKFENIFRFVAKYSEKVEDIIKVKKINPNEISYYVEKFINKDIYGWDFVNIEKSNFNFENSSFDYITSESYDEQDSIELFQDDFDEDIEIKIWFGKFEIFNELYQKISIEDLILRQNKIWDSIF</sequence>
<proteinExistence type="predicted"/>
<dbReference type="OrthoDB" id="1550638at2"/>
<dbReference type="AlphaFoldDB" id="A0A1H0ZSW5"/>
<keyword evidence="2" id="KW-1185">Reference proteome</keyword>
<dbReference type="RefSeq" id="WP_089754390.1">
    <property type="nucleotide sequence ID" value="NZ_FNKL01000002.1"/>
</dbReference>
<name>A0A1H0ZSW5_9FLAO</name>
<evidence type="ECO:0000313" key="1">
    <source>
        <dbReference type="EMBL" id="SDQ30524.1"/>
    </source>
</evidence>